<sequence length="385" mass="42268">MHRVNMVKTNFFGSGSINQLPEEVKKRGYKRALLITDQFLYENSIAQQVCDKLKEVNIHSYIFYKVEPNPTVELVDQCLAVAKEVNPDFLIALGGGSPIDTCKAVSILFTNGGNIVEYEGVNKSRQKGLPIVAINTTAGTGSEVTSFYVITDKKRNSKMVMVDTNCMVDIAINDADFMVSMPKSLTAATGMDAMTHAIEAVLSKEATPFTDKDALWAITTIYKYLPKAVQDGSNLEVREMMAYAAYTAGIAFSNSGLGMVHAMAHSLGGFYNLPHGVCNAVLLPYVMKFNGKDPGAQEPFRKIANALGIKGMDWGGAQRAVNESIKEIQKLSRTVGIPQKLRDLQRVDPKDFPVLAELALNDTCMPSNRITPTLEQVIEVYKEAY</sequence>
<evidence type="ECO:0000259" key="4">
    <source>
        <dbReference type="Pfam" id="PF00465"/>
    </source>
</evidence>
<feature type="domain" description="Alcohol dehydrogenase iron-type/glycerol dehydrogenase GldA" evidence="4">
    <location>
        <begin position="11"/>
        <end position="174"/>
    </location>
</feature>
<dbReference type="GO" id="GO:0004022">
    <property type="term" value="F:alcohol dehydrogenase (NAD+) activity"/>
    <property type="evidence" value="ECO:0007669"/>
    <property type="project" value="TreeGrafter"/>
</dbReference>
<dbReference type="Gene3D" id="3.40.50.1970">
    <property type="match status" value="1"/>
</dbReference>
<dbReference type="FunFam" id="3.40.50.1970:FF:000003">
    <property type="entry name" value="Alcohol dehydrogenase, iron-containing"/>
    <property type="match status" value="1"/>
</dbReference>
<dbReference type="InterPro" id="IPR039697">
    <property type="entry name" value="Alcohol_dehydrogenase_Fe"/>
</dbReference>
<name>A0A7C8HDS2_9FIRM</name>
<keyword evidence="3" id="KW-0520">NAD</keyword>
<keyword evidence="7" id="KW-1185">Reference proteome</keyword>
<dbReference type="PROSITE" id="PS00913">
    <property type="entry name" value="ADH_IRON_1"/>
    <property type="match status" value="1"/>
</dbReference>
<organism evidence="6 7">
    <name type="scientific">Defluviitalea raffinosedens</name>
    <dbReference type="NCBI Taxonomy" id="1450156"/>
    <lineage>
        <taxon>Bacteria</taxon>
        <taxon>Bacillati</taxon>
        <taxon>Bacillota</taxon>
        <taxon>Clostridia</taxon>
        <taxon>Lachnospirales</taxon>
        <taxon>Defluviitaleaceae</taxon>
        <taxon>Defluviitalea</taxon>
    </lineage>
</organism>
<gene>
    <name evidence="6" type="ORF">GND95_11060</name>
</gene>
<dbReference type="EMBL" id="WSLF01000011">
    <property type="protein sequence ID" value="KAE9632072.1"/>
    <property type="molecule type" value="Genomic_DNA"/>
</dbReference>
<dbReference type="Proteomes" id="UP000483018">
    <property type="component" value="Unassembled WGS sequence"/>
</dbReference>
<comment type="similarity">
    <text evidence="1">Belongs to the iron-containing alcohol dehydrogenase family.</text>
</comment>
<dbReference type="PANTHER" id="PTHR11496">
    <property type="entry name" value="ALCOHOL DEHYDROGENASE"/>
    <property type="match status" value="1"/>
</dbReference>
<dbReference type="PANTHER" id="PTHR11496:SF102">
    <property type="entry name" value="ALCOHOL DEHYDROGENASE 4"/>
    <property type="match status" value="1"/>
</dbReference>
<evidence type="ECO:0000256" key="2">
    <source>
        <dbReference type="ARBA" id="ARBA00023002"/>
    </source>
</evidence>
<dbReference type="OrthoDB" id="9804734at2"/>
<dbReference type="PROSITE" id="PS00060">
    <property type="entry name" value="ADH_IRON_2"/>
    <property type="match status" value="1"/>
</dbReference>
<dbReference type="Pfam" id="PF25137">
    <property type="entry name" value="ADH_Fe_C"/>
    <property type="match status" value="1"/>
</dbReference>
<reference evidence="6 7" key="1">
    <citation type="submission" date="2019-12" db="EMBL/GenBank/DDBJ databases">
        <title>Defluviitalea raffinosedens, isolated from a biogas fermenter, genome sequencing and characterization.</title>
        <authorList>
            <person name="Rettenmaier R."/>
            <person name="Schneider M."/>
            <person name="Neuhaus K."/>
            <person name="Liebl W."/>
            <person name="Zverlov V."/>
        </authorList>
    </citation>
    <scope>NUCLEOTIDE SEQUENCE [LARGE SCALE GENOMIC DNA]</scope>
    <source>
        <strain evidence="6 7">249c-K6</strain>
    </source>
</reference>
<evidence type="ECO:0000313" key="7">
    <source>
        <dbReference type="Proteomes" id="UP000483018"/>
    </source>
</evidence>
<dbReference type="GO" id="GO:0046872">
    <property type="term" value="F:metal ion binding"/>
    <property type="evidence" value="ECO:0007669"/>
    <property type="project" value="InterPro"/>
</dbReference>
<dbReference type="CDD" id="cd08188">
    <property type="entry name" value="PDDH"/>
    <property type="match status" value="1"/>
</dbReference>
<evidence type="ECO:0000313" key="6">
    <source>
        <dbReference type="EMBL" id="KAE9632072.1"/>
    </source>
</evidence>
<dbReference type="AlphaFoldDB" id="A0A7C8HDS2"/>
<keyword evidence="2" id="KW-0560">Oxidoreductase</keyword>
<accession>A0A7C8HDS2</accession>
<dbReference type="FunFam" id="1.20.1090.10:FF:000001">
    <property type="entry name" value="Aldehyde-alcohol dehydrogenase"/>
    <property type="match status" value="1"/>
</dbReference>
<dbReference type="Gene3D" id="1.20.1090.10">
    <property type="entry name" value="Dehydroquinate synthase-like - alpha domain"/>
    <property type="match status" value="1"/>
</dbReference>
<dbReference type="InterPro" id="IPR018211">
    <property type="entry name" value="ADH_Fe_CS"/>
</dbReference>
<dbReference type="InterPro" id="IPR001670">
    <property type="entry name" value="ADH_Fe/GldA"/>
</dbReference>
<proteinExistence type="inferred from homology"/>
<feature type="domain" description="Fe-containing alcohol dehydrogenase-like C-terminal" evidence="5">
    <location>
        <begin position="186"/>
        <end position="385"/>
    </location>
</feature>
<comment type="caution">
    <text evidence="6">The sequence shown here is derived from an EMBL/GenBank/DDBJ whole genome shotgun (WGS) entry which is preliminary data.</text>
</comment>
<evidence type="ECO:0000259" key="5">
    <source>
        <dbReference type="Pfam" id="PF25137"/>
    </source>
</evidence>
<protein>
    <submittedName>
        <fullName evidence="6">Iron-containing alcohol dehydrogenase</fullName>
    </submittedName>
</protein>
<dbReference type="SUPFAM" id="SSF56796">
    <property type="entry name" value="Dehydroquinate synthase-like"/>
    <property type="match status" value="1"/>
</dbReference>
<evidence type="ECO:0000256" key="3">
    <source>
        <dbReference type="ARBA" id="ARBA00023027"/>
    </source>
</evidence>
<evidence type="ECO:0000256" key="1">
    <source>
        <dbReference type="ARBA" id="ARBA00007358"/>
    </source>
</evidence>
<dbReference type="Pfam" id="PF00465">
    <property type="entry name" value="Fe-ADH"/>
    <property type="match status" value="1"/>
</dbReference>
<dbReference type="InterPro" id="IPR056798">
    <property type="entry name" value="ADH_Fe_C"/>
</dbReference>